<dbReference type="EMBL" id="BGPR01000040">
    <property type="protein sequence ID" value="GBL84967.1"/>
    <property type="molecule type" value="Genomic_DNA"/>
</dbReference>
<keyword evidence="2" id="KW-1185">Reference proteome</keyword>
<gene>
    <name evidence="1" type="ORF">AVEN_42222_1</name>
</gene>
<dbReference type="AlphaFoldDB" id="A0A4Y2AZF3"/>
<evidence type="ECO:0000313" key="2">
    <source>
        <dbReference type="Proteomes" id="UP000499080"/>
    </source>
</evidence>
<organism evidence="1 2">
    <name type="scientific">Araneus ventricosus</name>
    <name type="common">Orbweaver spider</name>
    <name type="synonym">Epeira ventricosa</name>
    <dbReference type="NCBI Taxonomy" id="182803"/>
    <lineage>
        <taxon>Eukaryota</taxon>
        <taxon>Metazoa</taxon>
        <taxon>Ecdysozoa</taxon>
        <taxon>Arthropoda</taxon>
        <taxon>Chelicerata</taxon>
        <taxon>Arachnida</taxon>
        <taxon>Araneae</taxon>
        <taxon>Araneomorphae</taxon>
        <taxon>Entelegynae</taxon>
        <taxon>Araneoidea</taxon>
        <taxon>Araneidae</taxon>
        <taxon>Araneus</taxon>
    </lineage>
</organism>
<dbReference type="Proteomes" id="UP000499080">
    <property type="component" value="Unassembled WGS sequence"/>
</dbReference>
<proteinExistence type="predicted"/>
<sequence length="130" mass="14589">MSRLLLSVGWPRCSGVGRRVRGHGEGVTSLNSAPGATRLCYAITSLHAVIATILQRIQSPHYWRMVIQVHSTASQHRDKMVPDSKPVSTKTLPCMWTWCIFNLMSKLIRRTTGLEVSKGMPDRHRHLTTA</sequence>
<protein>
    <submittedName>
        <fullName evidence="1">Uncharacterized protein</fullName>
    </submittedName>
</protein>
<name>A0A4Y2AZF3_ARAVE</name>
<accession>A0A4Y2AZF3</accession>
<comment type="caution">
    <text evidence="1">The sequence shown here is derived from an EMBL/GenBank/DDBJ whole genome shotgun (WGS) entry which is preliminary data.</text>
</comment>
<evidence type="ECO:0000313" key="1">
    <source>
        <dbReference type="EMBL" id="GBL84967.1"/>
    </source>
</evidence>
<reference evidence="1 2" key="1">
    <citation type="journal article" date="2019" name="Sci. Rep.">
        <title>Orb-weaving spider Araneus ventricosus genome elucidates the spidroin gene catalogue.</title>
        <authorList>
            <person name="Kono N."/>
            <person name="Nakamura H."/>
            <person name="Ohtoshi R."/>
            <person name="Moran D.A.P."/>
            <person name="Shinohara A."/>
            <person name="Yoshida Y."/>
            <person name="Fujiwara M."/>
            <person name="Mori M."/>
            <person name="Tomita M."/>
            <person name="Arakawa K."/>
        </authorList>
    </citation>
    <scope>NUCLEOTIDE SEQUENCE [LARGE SCALE GENOMIC DNA]</scope>
</reference>